<evidence type="ECO:0000259" key="18">
    <source>
        <dbReference type="PROSITE" id="PS50109"/>
    </source>
</evidence>
<evidence type="ECO:0000256" key="1">
    <source>
        <dbReference type="ARBA" id="ARBA00000085"/>
    </source>
</evidence>
<dbReference type="GO" id="GO:0005886">
    <property type="term" value="C:plasma membrane"/>
    <property type="evidence" value="ECO:0007669"/>
    <property type="project" value="UniProtKB-SubCell"/>
</dbReference>
<evidence type="ECO:0000256" key="9">
    <source>
        <dbReference type="ARBA" id="ARBA00022777"/>
    </source>
</evidence>
<dbReference type="InterPro" id="IPR036097">
    <property type="entry name" value="HisK_dim/P_sf"/>
</dbReference>
<keyword evidence="9" id="KW-0418">Kinase</keyword>
<keyword evidence="11" id="KW-1133">Transmembrane helix</keyword>
<feature type="modified residue" description="Phosphohistidine" evidence="16">
    <location>
        <position position="900"/>
    </location>
</feature>
<dbReference type="SMART" id="SM00388">
    <property type="entry name" value="HisKA"/>
    <property type="match status" value="1"/>
</dbReference>
<keyword evidence="7" id="KW-0812">Transmembrane</keyword>
<comment type="subunit">
    <text evidence="14">At low DSF concentrations, interacts with RpfF.</text>
</comment>
<dbReference type="SUPFAM" id="SSF47384">
    <property type="entry name" value="Homodimeric domain of signal transducing histidine kinase"/>
    <property type="match status" value="1"/>
</dbReference>
<dbReference type="RefSeq" id="WP_153818832.1">
    <property type="nucleotide sequence ID" value="NZ_WJIE01000002.1"/>
</dbReference>
<evidence type="ECO:0000256" key="17">
    <source>
        <dbReference type="PROSITE-ProRule" id="PRU00169"/>
    </source>
</evidence>
<dbReference type="CDD" id="cd00082">
    <property type="entry name" value="HisKA"/>
    <property type="match status" value="1"/>
</dbReference>
<comment type="subcellular location">
    <subcellularLocation>
        <location evidence="2">Cell membrane</location>
        <topology evidence="2">Multi-pass membrane protein</topology>
    </subcellularLocation>
</comment>
<evidence type="ECO:0000256" key="3">
    <source>
        <dbReference type="ARBA" id="ARBA00012438"/>
    </source>
</evidence>
<evidence type="ECO:0000313" key="21">
    <source>
        <dbReference type="EMBL" id="MRG91990.1"/>
    </source>
</evidence>
<comment type="catalytic activity">
    <reaction evidence="1">
        <text>ATP + protein L-histidine = ADP + protein N-phospho-L-histidine.</text>
        <dbReference type="EC" id="2.7.13.3"/>
    </reaction>
</comment>
<feature type="domain" description="Response regulatory" evidence="19">
    <location>
        <begin position="554"/>
        <end position="678"/>
    </location>
</feature>
<dbReference type="InterPro" id="IPR003661">
    <property type="entry name" value="HisK_dim/P_dom"/>
</dbReference>
<evidence type="ECO:0000256" key="10">
    <source>
        <dbReference type="ARBA" id="ARBA00022840"/>
    </source>
</evidence>
<proteinExistence type="predicted"/>
<keyword evidence="22" id="KW-1185">Reference proteome</keyword>
<evidence type="ECO:0000256" key="5">
    <source>
        <dbReference type="ARBA" id="ARBA00022553"/>
    </source>
</evidence>
<protein>
    <recommendedName>
        <fullName evidence="15">Sensory/regulatory protein RpfC</fullName>
        <ecNumber evidence="3">2.7.13.3</ecNumber>
    </recommendedName>
</protein>
<gene>
    <name evidence="21" type="ORF">GF068_08635</name>
</gene>
<accession>A0A6N7PNW1</accession>
<dbReference type="Gene3D" id="1.10.287.130">
    <property type="match status" value="1"/>
</dbReference>
<dbReference type="Proteomes" id="UP000440224">
    <property type="component" value="Unassembled WGS sequence"/>
</dbReference>
<dbReference type="PROSITE" id="PS50110">
    <property type="entry name" value="RESPONSE_REGULATORY"/>
    <property type="match status" value="2"/>
</dbReference>
<evidence type="ECO:0000256" key="6">
    <source>
        <dbReference type="ARBA" id="ARBA00022679"/>
    </source>
</evidence>
<dbReference type="CDD" id="cd00088">
    <property type="entry name" value="HPT"/>
    <property type="match status" value="1"/>
</dbReference>
<evidence type="ECO:0000313" key="22">
    <source>
        <dbReference type="Proteomes" id="UP000440224"/>
    </source>
</evidence>
<organism evidence="21 22">
    <name type="scientific">Polyangium spumosum</name>
    <dbReference type="NCBI Taxonomy" id="889282"/>
    <lineage>
        <taxon>Bacteria</taxon>
        <taxon>Pseudomonadati</taxon>
        <taxon>Myxococcota</taxon>
        <taxon>Polyangia</taxon>
        <taxon>Polyangiales</taxon>
        <taxon>Polyangiaceae</taxon>
        <taxon>Polyangium</taxon>
    </lineage>
</organism>
<dbReference type="EC" id="2.7.13.3" evidence="3"/>
<comment type="caution">
    <text evidence="21">The sequence shown here is derived from an EMBL/GenBank/DDBJ whole genome shotgun (WGS) entry which is preliminary data.</text>
</comment>
<keyword evidence="5 17" id="KW-0597">Phosphoprotein</keyword>
<feature type="domain" description="Response regulatory" evidence="19">
    <location>
        <begin position="705"/>
        <end position="822"/>
    </location>
</feature>
<evidence type="ECO:0000256" key="12">
    <source>
        <dbReference type="ARBA" id="ARBA00023012"/>
    </source>
</evidence>
<feature type="modified residue" description="4-aspartylphosphate" evidence="17">
    <location>
        <position position="754"/>
    </location>
</feature>
<dbReference type="FunFam" id="3.30.565.10:FF:000010">
    <property type="entry name" value="Sensor histidine kinase RcsC"/>
    <property type="match status" value="1"/>
</dbReference>
<dbReference type="PRINTS" id="PR00344">
    <property type="entry name" value="BCTRLSENSOR"/>
</dbReference>
<dbReference type="SMART" id="SM00387">
    <property type="entry name" value="HATPase_c"/>
    <property type="match status" value="1"/>
</dbReference>
<dbReference type="SUPFAM" id="SSF52172">
    <property type="entry name" value="CheY-like"/>
    <property type="match status" value="2"/>
</dbReference>
<feature type="domain" description="HPt" evidence="20">
    <location>
        <begin position="861"/>
        <end position="954"/>
    </location>
</feature>
<dbReference type="FunFam" id="1.10.287.130:FF:000002">
    <property type="entry name" value="Two-component osmosensing histidine kinase"/>
    <property type="match status" value="1"/>
</dbReference>
<evidence type="ECO:0000256" key="8">
    <source>
        <dbReference type="ARBA" id="ARBA00022741"/>
    </source>
</evidence>
<dbReference type="SUPFAM" id="SSF55785">
    <property type="entry name" value="PYP-like sensor domain (PAS domain)"/>
    <property type="match status" value="1"/>
</dbReference>
<dbReference type="PANTHER" id="PTHR45339">
    <property type="entry name" value="HYBRID SIGNAL TRANSDUCTION HISTIDINE KINASE J"/>
    <property type="match status" value="1"/>
</dbReference>
<keyword evidence="13" id="KW-0472">Membrane</keyword>
<dbReference type="InterPro" id="IPR004358">
    <property type="entry name" value="Sig_transdc_His_kin-like_C"/>
</dbReference>
<dbReference type="Gene3D" id="3.40.50.2300">
    <property type="match status" value="2"/>
</dbReference>
<keyword evidence="6" id="KW-0808">Transferase</keyword>
<dbReference type="InterPro" id="IPR003594">
    <property type="entry name" value="HATPase_dom"/>
</dbReference>
<dbReference type="SUPFAM" id="SSF47226">
    <property type="entry name" value="Histidine-containing phosphotransfer domain, HPT domain"/>
    <property type="match status" value="1"/>
</dbReference>
<dbReference type="InterPro" id="IPR011006">
    <property type="entry name" value="CheY-like_superfamily"/>
</dbReference>
<dbReference type="InterPro" id="IPR035965">
    <property type="entry name" value="PAS-like_dom_sf"/>
</dbReference>
<reference evidence="21 22" key="1">
    <citation type="submission" date="2019-10" db="EMBL/GenBank/DDBJ databases">
        <title>A soil myxobacterium in the family Polyangiaceae.</title>
        <authorList>
            <person name="Li Y."/>
            <person name="Wang J."/>
        </authorList>
    </citation>
    <scope>NUCLEOTIDE SEQUENCE [LARGE SCALE GENOMIC DNA]</scope>
    <source>
        <strain evidence="21 22">DSM 14734</strain>
    </source>
</reference>
<dbReference type="InterPro" id="IPR001789">
    <property type="entry name" value="Sig_transdc_resp-reg_receiver"/>
</dbReference>
<dbReference type="AlphaFoldDB" id="A0A6N7PNW1"/>
<dbReference type="Gene3D" id="1.20.120.160">
    <property type="entry name" value="HPT domain"/>
    <property type="match status" value="1"/>
</dbReference>
<evidence type="ECO:0000256" key="13">
    <source>
        <dbReference type="ARBA" id="ARBA00023136"/>
    </source>
</evidence>
<dbReference type="CDD" id="cd16922">
    <property type="entry name" value="HATPase_EvgS-ArcB-TorS-like"/>
    <property type="match status" value="1"/>
</dbReference>
<evidence type="ECO:0000259" key="19">
    <source>
        <dbReference type="PROSITE" id="PS50110"/>
    </source>
</evidence>
<dbReference type="Pfam" id="PF02518">
    <property type="entry name" value="HATPase_c"/>
    <property type="match status" value="1"/>
</dbReference>
<sequence length="964" mass="103410">MATSTPEALLAALGAGDPDAALPRVLAVLHERFQADAVLALRRIDPVTALALASAPAGVLPDGIAHASIFAGALESARPVFDAAVTADMGLPRGLRDGNLALLPWSTDDDAGGLALVRRQGAPFSAEERRALVAALPLFHLLARHLGKTELAAAAIARFDAVFQTLPHGLVFVDDRGCEAWVNAAAAALLGLPDGAHEPARVARAMAALWSRAEDRAGLRRSALAVMNQPGAELRDTRWVFEGPPRRVLSISSTTTGEREHRGRLWLFIDVTAQHLASEELFAKNAALEAARREADLANAAKSRFLATMSHEIRTPMNAVLGMTGLLLDTPLGEEQHDVVETIRQSGEALLAIINDILDFSKIEAGLMDLEEQPFALRPCVEEALDLVAVAARKKGLELGAYIDPSAPAGIFGDVTRLRQVLVNLLGNAVKFTAKGEVLVEITPAPAPAPPGKLALQFSVRDTGIGIPKDRLGRLFQSFSQVDASITRKYGGTGLGLVICKRLVGLMGGEIQVESEEGVGTTFQFTLETTPAPDLGQDLSEALALAGQDFSGKQVLIVDDSATNRRILAEQTRAFGLTPVLAASGDEALEVLQRRAEVAPPDEPFPIALVLLDVSMPGMNGFELGAAIRRDPRLAALPFLLLTSSDLATHREAAELRAACLSKPVKQSSLFDAIMRALSRSVVRPSRAPRGPAMDPTLGERHPLRILLAEDNVVNQKVASLLLQRLGYRVDIAANGLEVLEAVTRKEYDLVFMDVQMPEMDGLEATRRLRGAGPFRGRPRVVAMTANAMQEDQKDCLAAGMDDFVSKPIRIEELVAALERSALERTRPPSTPQMPAVRPPDEPVLDEEAFERLRLVAALDAENPLATLVTDFIHDARQKLEAMRAALAAGDRRLLERLSHNLKGSAGMLGASLLSRHAAEVERAAREGLHEDLPRLVEAASREHTRAAEALLARCQPSSTGNVK</sequence>
<keyword evidence="12" id="KW-0902">Two-component regulatory system</keyword>
<evidence type="ECO:0000256" key="7">
    <source>
        <dbReference type="ARBA" id="ARBA00022692"/>
    </source>
</evidence>
<dbReference type="Gene3D" id="3.30.450.20">
    <property type="entry name" value="PAS domain"/>
    <property type="match status" value="1"/>
</dbReference>
<evidence type="ECO:0000256" key="11">
    <source>
        <dbReference type="ARBA" id="ARBA00022989"/>
    </source>
</evidence>
<feature type="modified residue" description="4-aspartylphosphate" evidence="17">
    <location>
        <position position="613"/>
    </location>
</feature>
<evidence type="ECO:0000256" key="15">
    <source>
        <dbReference type="ARBA" id="ARBA00068150"/>
    </source>
</evidence>
<dbReference type="EMBL" id="WJIE01000002">
    <property type="protein sequence ID" value="MRG91990.1"/>
    <property type="molecule type" value="Genomic_DNA"/>
</dbReference>
<evidence type="ECO:0000256" key="2">
    <source>
        <dbReference type="ARBA" id="ARBA00004651"/>
    </source>
</evidence>
<evidence type="ECO:0000256" key="14">
    <source>
        <dbReference type="ARBA" id="ARBA00064003"/>
    </source>
</evidence>
<dbReference type="InterPro" id="IPR036890">
    <property type="entry name" value="HATPase_C_sf"/>
</dbReference>
<feature type="domain" description="Histidine kinase" evidence="18">
    <location>
        <begin position="308"/>
        <end position="531"/>
    </location>
</feature>
<dbReference type="InterPro" id="IPR005467">
    <property type="entry name" value="His_kinase_dom"/>
</dbReference>
<dbReference type="OrthoDB" id="5468627at2"/>
<dbReference type="GO" id="GO:0000155">
    <property type="term" value="F:phosphorelay sensor kinase activity"/>
    <property type="evidence" value="ECO:0007669"/>
    <property type="project" value="InterPro"/>
</dbReference>
<dbReference type="InterPro" id="IPR008207">
    <property type="entry name" value="Sig_transdc_His_kin_Hpt_dom"/>
</dbReference>
<dbReference type="SMART" id="SM00448">
    <property type="entry name" value="REC"/>
    <property type="match status" value="2"/>
</dbReference>
<evidence type="ECO:0000256" key="4">
    <source>
        <dbReference type="ARBA" id="ARBA00022475"/>
    </source>
</evidence>
<dbReference type="SUPFAM" id="SSF55874">
    <property type="entry name" value="ATPase domain of HSP90 chaperone/DNA topoisomerase II/histidine kinase"/>
    <property type="match status" value="1"/>
</dbReference>
<dbReference type="Pfam" id="PF01627">
    <property type="entry name" value="Hpt"/>
    <property type="match status" value="1"/>
</dbReference>
<dbReference type="PROSITE" id="PS50894">
    <property type="entry name" value="HPT"/>
    <property type="match status" value="1"/>
</dbReference>
<keyword evidence="8" id="KW-0547">Nucleotide-binding</keyword>
<dbReference type="InterPro" id="IPR036641">
    <property type="entry name" value="HPT_dom_sf"/>
</dbReference>
<name>A0A6N7PNW1_9BACT</name>
<dbReference type="PROSITE" id="PS50109">
    <property type="entry name" value="HIS_KIN"/>
    <property type="match status" value="1"/>
</dbReference>
<dbReference type="GO" id="GO:0005524">
    <property type="term" value="F:ATP binding"/>
    <property type="evidence" value="ECO:0007669"/>
    <property type="project" value="UniProtKB-KW"/>
</dbReference>
<dbReference type="Pfam" id="PF00512">
    <property type="entry name" value="HisKA"/>
    <property type="match status" value="1"/>
</dbReference>
<evidence type="ECO:0000256" key="16">
    <source>
        <dbReference type="PROSITE-ProRule" id="PRU00110"/>
    </source>
</evidence>
<evidence type="ECO:0000259" key="20">
    <source>
        <dbReference type="PROSITE" id="PS50894"/>
    </source>
</evidence>
<dbReference type="Gene3D" id="3.30.565.10">
    <property type="entry name" value="Histidine kinase-like ATPase, C-terminal domain"/>
    <property type="match status" value="1"/>
</dbReference>
<keyword evidence="10" id="KW-0067">ATP-binding</keyword>
<dbReference type="Pfam" id="PF00072">
    <property type="entry name" value="Response_reg"/>
    <property type="match status" value="2"/>
</dbReference>
<keyword evidence="4" id="KW-1003">Cell membrane</keyword>
<dbReference type="CDD" id="cd17546">
    <property type="entry name" value="REC_hyHK_CKI1_RcsC-like"/>
    <property type="match status" value="1"/>
</dbReference>
<dbReference type="PANTHER" id="PTHR45339:SF1">
    <property type="entry name" value="HYBRID SIGNAL TRANSDUCTION HISTIDINE KINASE J"/>
    <property type="match status" value="1"/>
</dbReference>